<evidence type="ECO:0000313" key="5">
    <source>
        <dbReference type="Proteomes" id="UP000435243"/>
    </source>
</evidence>
<evidence type="ECO:0008006" key="6">
    <source>
        <dbReference type="Google" id="ProtNLM"/>
    </source>
</evidence>
<dbReference type="InterPro" id="IPR051680">
    <property type="entry name" value="ATP-dep_Glu-Cys_Ligase-2"/>
</dbReference>
<dbReference type="Gene3D" id="3.40.50.11290">
    <property type="match status" value="1"/>
</dbReference>
<feature type="region of interest" description="Disordered" evidence="1">
    <location>
        <begin position="1"/>
        <end position="25"/>
    </location>
</feature>
<accession>A0A844ZJR8</accession>
<feature type="domain" description="Circularly permuted ATP-grasp type 2" evidence="3">
    <location>
        <begin position="91"/>
        <end position="470"/>
    </location>
</feature>
<comment type="caution">
    <text evidence="4">The sequence shown here is derived from an EMBL/GenBank/DDBJ whole genome shotgun (WGS) entry which is preliminary data.</text>
</comment>
<evidence type="ECO:0000313" key="4">
    <source>
        <dbReference type="EMBL" id="MXO88701.1"/>
    </source>
</evidence>
<dbReference type="OrthoDB" id="9804079at2"/>
<organism evidence="4 5">
    <name type="scientific">Alteraurantiacibacter aestuarii</name>
    <dbReference type="NCBI Taxonomy" id="650004"/>
    <lineage>
        <taxon>Bacteria</taxon>
        <taxon>Pseudomonadati</taxon>
        <taxon>Pseudomonadota</taxon>
        <taxon>Alphaproteobacteria</taxon>
        <taxon>Sphingomonadales</taxon>
        <taxon>Erythrobacteraceae</taxon>
        <taxon>Alteraurantiacibacter</taxon>
    </lineage>
</organism>
<dbReference type="RefSeq" id="WP_160590961.1">
    <property type="nucleotide sequence ID" value="NZ_BAAAFP010000001.1"/>
</dbReference>
<evidence type="ECO:0000259" key="3">
    <source>
        <dbReference type="Pfam" id="PF14403"/>
    </source>
</evidence>
<dbReference type="Pfam" id="PF04168">
    <property type="entry name" value="Alpha-E"/>
    <property type="match status" value="1"/>
</dbReference>
<protein>
    <recommendedName>
        <fullName evidence="6">DUF403 domain-containing protein</fullName>
    </recommendedName>
</protein>
<dbReference type="SUPFAM" id="SSF56059">
    <property type="entry name" value="Glutathione synthetase ATP-binding domain-like"/>
    <property type="match status" value="1"/>
</dbReference>
<keyword evidence="5" id="KW-1185">Reference proteome</keyword>
<feature type="domain" description="DUF403" evidence="2">
    <location>
        <begin position="519"/>
        <end position="814"/>
    </location>
</feature>
<dbReference type="EMBL" id="WTYY01000003">
    <property type="protein sequence ID" value="MXO88701.1"/>
    <property type="molecule type" value="Genomic_DNA"/>
</dbReference>
<dbReference type="AlphaFoldDB" id="A0A844ZJR8"/>
<gene>
    <name evidence="4" type="ORF">GRI32_08100</name>
</gene>
<evidence type="ECO:0000256" key="1">
    <source>
        <dbReference type="SAM" id="MobiDB-lite"/>
    </source>
</evidence>
<proteinExistence type="predicted"/>
<dbReference type="InterPro" id="IPR025841">
    <property type="entry name" value="CP_ATPgrasp_2"/>
</dbReference>
<dbReference type="Proteomes" id="UP000435243">
    <property type="component" value="Unassembled WGS sequence"/>
</dbReference>
<sequence length="830" mass="90578">MEKTAVTRGDPTPDNALGAYAPSSQRGDLYAGAQPNVAAKWETTARRLLSLSQGAHGNIQEQVARESQELGLTFRLIGDEDERPWPLSPMPLLIGTEEWDQVAQGLIQRASLLESIVADIYGPQRLVAEGHLPAAVISGSSQFVPKMVGIKPSGGHYLHVYAADLARGPNGEWRVLADRTRFATGIGYALENRLALSRSTGSLLSDINTRRHAGFYGDLRRGIAADNHRDEPRIALLTAGPYNQSYPEQAHLARYLGLPLVEGRDLTVISDQLFVRTIAGPKRIDAIWRWINARQIDPLAFDSHSQIGIPDLFQAWSNGGLTVANWPGVGVVESHAFSAFMPRLATKLLGSPLKLPNVATWWCGQETEASTVKARFEDLVISSAFGGHVKGLPAGRTRAGAQFSEAEKDTLLAAMQLRPIDYCGQEIVHLSTSPVLVDDQFVPRPFTLRAFVARDGDGNWQVMPGGFARLSSSGDLRTSLMGDGDLSADVCVVDDVPIQQESLLGAGESPPILRSGGILASQAADNLFWFSRYAERAEMTVRVIRSLAGSPIDVDGGAGRGPDTIARLVDILVQWGAIKAEQARSPVIRICGSAFAEKGSPGGVAALIGRTREIGRGLRDRMSTDFWRVANRPVPSFDADHSESLLNASNMLIERLSTLSGLTAENMVRSPAWRFLELGRRLERALNCCRLTRQFAFGDSRVDDLGALLDLCDSQIVYRTRYLTGPMQVPVIDLVLLDPNNPRSLLFQLNHIEEHLANLPLLVEDGVPERPLRETRAMLADLLSLEAAGVTEEAVQEVEVRLLSLSEALSQRYFLQVERPDRNTQGSLLG</sequence>
<dbReference type="PANTHER" id="PTHR34595">
    <property type="entry name" value="BLR5612 PROTEIN"/>
    <property type="match status" value="1"/>
</dbReference>
<name>A0A844ZJR8_9SPHN</name>
<evidence type="ECO:0000259" key="2">
    <source>
        <dbReference type="Pfam" id="PF04168"/>
    </source>
</evidence>
<dbReference type="InterPro" id="IPR007296">
    <property type="entry name" value="DUF403"/>
</dbReference>
<dbReference type="PANTHER" id="PTHR34595:SF2">
    <property type="entry name" value="BLR2978 PROTEIN"/>
    <property type="match status" value="1"/>
</dbReference>
<dbReference type="Pfam" id="PF14403">
    <property type="entry name" value="CP_ATPgrasp_2"/>
    <property type="match status" value="1"/>
</dbReference>
<reference evidence="4 5" key="1">
    <citation type="submission" date="2019-12" db="EMBL/GenBank/DDBJ databases">
        <title>Genomic-based taxomic classification of the family Erythrobacteraceae.</title>
        <authorList>
            <person name="Xu L."/>
        </authorList>
    </citation>
    <scope>NUCLEOTIDE SEQUENCE [LARGE SCALE GENOMIC DNA]</scope>
    <source>
        <strain evidence="4 5">JCM 16339</strain>
    </source>
</reference>